<dbReference type="InterPro" id="IPR017583">
    <property type="entry name" value="Tagatose/fructose_Pkinase"/>
</dbReference>
<dbReference type="NCBIfam" id="TIGR03168">
    <property type="entry name" value="1-PFK"/>
    <property type="match status" value="1"/>
</dbReference>
<evidence type="ECO:0000256" key="4">
    <source>
        <dbReference type="ARBA" id="ARBA00022777"/>
    </source>
</evidence>
<dbReference type="CDD" id="cd01164">
    <property type="entry name" value="FruK_PfkB_like"/>
    <property type="match status" value="1"/>
</dbReference>
<dbReference type="InterPro" id="IPR022463">
    <property type="entry name" value="1-PFruKinase"/>
</dbReference>
<dbReference type="GO" id="GO:0044281">
    <property type="term" value="P:small molecule metabolic process"/>
    <property type="evidence" value="ECO:0007669"/>
    <property type="project" value="UniProtKB-ARBA"/>
</dbReference>
<proteinExistence type="inferred from homology"/>
<dbReference type="Gene3D" id="3.40.1190.20">
    <property type="match status" value="1"/>
</dbReference>
<dbReference type="GO" id="GO:0005524">
    <property type="term" value="F:ATP binding"/>
    <property type="evidence" value="ECO:0007669"/>
    <property type="project" value="UniProtKB-KW"/>
</dbReference>
<keyword evidence="5" id="KW-0067">ATP-binding</keyword>
<dbReference type="GO" id="GO:0016052">
    <property type="term" value="P:carbohydrate catabolic process"/>
    <property type="evidence" value="ECO:0007669"/>
    <property type="project" value="UniProtKB-ARBA"/>
</dbReference>
<evidence type="ECO:0000313" key="9">
    <source>
        <dbReference type="Proteomes" id="UP000297475"/>
    </source>
</evidence>
<comment type="caution">
    <text evidence="8">The sequence shown here is derived from an EMBL/GenBank/DDBJ whole genome shotgun (WGS) entry which is preliminary data.</text>
</comment>
<keyword evidence="4 8" id="KW-0418">Kinase</keyword>
<dbReference type="RefSeq" id="WP_135484399.1">
    <property type="nucleotide sequence ID" value="NZ_SRMF01000009.1"/>
</dbReference>
<comment type="similarity">
    <text evidence="1 6">Belongs to the carbohydrate kinase PfkB family.</text>
</comment>
<reference evidence="8 9" key="1">
    <citation type="submission" date="2019-04" db="EMBL/GenBank/DDBJ databases">
        <title>Natronospirillum operosus gen. nov., sp. nov., a haloalkaliphilic satellite isolated from decaying biomass of laboratory culture of cyanobacterium Geitlerinema sp. and proposal of Natronospirillaceae fam. nov. and Saccharospirillaceae fam. nov.</title>
        <authorList>
            <person name="Kevbrin V."/>
            <person name="Boltyanskaya Y."/>
            <person name="Koziaeva V."/>
            <person name="Grouzdev D.S."/>
            <person name="Park M."/>
            <person name="Cho J."/>
        </authorList>
    </citation>
    <scope>NUCLEOTIDE SEQUENCE [LARGE SCALE GENOMIC DNA]</scope>
    <source>
        <strain evidence="8 9">G-116</strain>
    </source>
</reference>
<dbReference type="SUPFAM" id="SSF53613">
    <property type="entry name" value="Ribokinase-like"/>
    <property type="match status" value="1"/>
</dbReference>
<accession>A0A4Z0WB55</accession>
<dbReference type="Proteomes" id="UP000297475">
    <property type="component" value="Unassembled WGS sequence"/>
</dbReference>
<dbReference type="PIRSF" id="PIRSF000535">
    <property type="entry name" value="1PFK/6PFK/LacC"/>
    <property type="match status" value="1"/>
</dbReference>
<dbReference type="InterPro" id="IPR011611">
    <property type="entry name" value="PfkB_dom"/>
</dbReference>
<evidence type="ECO:0000256" key="3">
    <source>
        <dbReference type="ARBA" id="ARBA00022741"/>
    </source>
</evidence>
<evidence type="ECO:0000256" key="5">
    <source>
        <dbReference type="ARBA" id="ARBA00022840"/>
    </source>
</evidence>
<dbReference type="PANTHER" id="PTHR46566">
    <property type="entry name" value="1-PHOSPHOFRUCTOKINASE-RELATED"/>
    <property type="match status" value="1"/>
</dbReference>
<dbReference type="InterPro" id="IPR029056">
    <property type="entry name" value="Ribokinase-like"/>
</dbReference>
<dbReference type="PANTHER" id="PTHR46566:SF5">
    <property type="entry name" value="1-PHOSPHOFRUCTOKINASE"/>
    <property type="match status" value="1"/>
</dbReference>
<feature type="domain" description="Carbohydrate kinase PfkB" evidence="7">
    <location>
        <begin position="18"/>
        <end position="294"/>
    </location>
</feature>
<dbReference type="PRINTS" id="PR00990">
    <property type="entry name" value="RIBOKINASE"/>
</dbReference>
<gene>
    <name evidence="8" type="primary">pfkB</name>
    <name evidence="8" type="ORF">E4656_16430</name>
</gene>
<dbReference type="FunFam" id="3.40.1190.20:FF:000001">
    <property type="entry name" value="Phosphofructokinase"/>
    <property type="match status" value="1"/>
</dbReference>
<keyword evidence="3" id="KW-0547">Nucleotide-binding</keyword>
<name>A0A4Z0WB55_9GAMM</name>
<evidence type="ECO:0000256" key="1">
    <source>
        <dbReference type="ARBA" id="ARBA00010688"/>
    </source>
</evidence>
<evidence type="ECO:0000256" key="6">
    <source>
        <dbReference type="PIRNR" id="PIRNR000535"/>
    </source>
</evidence>
<dbReference type="GO" id="GO:0005829">
    <property type="term" value="C:cytosol"/>
    <property type="evidence" value="ECO:0007669"/>
    <property type="project" value="TreeGrafter"/>
</dbReference>
<sequence>MTEVLDVMTLTLNPAVDWTLEVSDLTVGQVNRVGCQSRNPGGKGINVAARLAAAGHVTAATGLLGEANDALFRDLFATHRIADHCVRVAGETRTNVKVVDPQSQTVTDLNQPGLPPSNAAMQALEQVLFEGPVPAWYVLSGSLPPGLDDRVYADWIPRLQARGARVAVDASGVALSAAVAARPDLIKPNHHELAELTGQPTDTPDQCLQQARELVRSGIARVVVSMGADGALLVTADTAVRVVPGPVQLRTTVGAGDAMVAGVLKGLLDGGSLAEAGRLGTAFAMCALEQIGLAVPDAAALARYRAGIGVQTLAADRLSPTIHQQQKPA</sequence>
<dbReference type="OrthoDB" id="9801219at2"/>
<dbReference type="GO" id="GO:0008662">
    <property type="term" value="F:1-phosphofructokinase activity"/>
    <property type="evidence" value="ECO:0007669"/>
    <property type="project" value="InterPro"/>
</dbReference>
<protein>
    <recommendedName>
        <fullName evidence="6">Phosphofructokinase</fullName>
    </recommendedName>
</protein>
<evidence type="ECO:0000259" key="7">
    <source>
        <dbReference type="Pfam" id="PF00294"/>
    </source>
</evidence>
<keyword evidence="2 6" id="KW-0808">Transferase</keyword>
<dbReference type="Pfam" id="PF00294">
    <property type="entry name" value="PfkB"/>
    <property type="match status" value="1"/>
</dbReference>
<evidence type="ECO:0000313" key="8">
    <source>
        <dbReference type="EMBL" id="TGG91306.1"/>
    </source>
</evidence>
<dbReference type="InterPro" id="IPR002139">
    <property type="entry name" value="Ribo/fructo_kinase"/>
</dbReference>
<organism evidence="8 9">
    <name type="scientific">Natronospirillum operosum</name>
    <dbReference type="NCBI Taxonomy" id="2759953"/>
    <lineage>
        <taxon>Bacteria</taxon>
        <taxon>Pseudomonadati</taxon>
        <taxon>Pseudomonadota</taxon>
        <taxon>Gammaproteobacteria</taxon>
        <taxon>Oceanospirillales</taxon>
        <taxon>Natronospirillaceae</taxon>
        <taxon>Natronospirillum</taxon>
    </lineage>
</organism>
<evidence type="ECO:0000256" key="2">
    <source>
        <dbReference type="ARBA" id="ARBA00022679"/>
    </source>
</evidence>
<dbReference type="AlphaFoldDB" id="A0A4Z0WB55"/>
<dbReference type="NCBIfam" id="TIGR03828">
    <property type="entry name" value="pfkB"/>
    <property type="match status" value="1"/>
</dbReference>
<dbReference type="EMBL" id="SRMF01000009">
    <property type="protein sequence ID" value="TGG91306.1"/>
    <property type="molecule type" value="Genomic_DNA"/>
</dbReference>
<keyword evidence="9" id="KW-1185">Reference proteome</keyword>